<sequence length="469" mass="51468">MSIEAASPASAEAEAMGLLPPHSIEAEQSTLGALMLDNTKWDDICVIVDAGAFYQYPHRLIFKAMEALSHDEKPLDVVTLSEVLERDGNLETCGGLSYLAELARHTPSATNVVAYAGIVREHQRRRQLANMGRDLSQRALDGQQLSQALIEATERQLFELAENRQGKETGIRPALTAAIDTIDRAFNAKDGITGTPTGYQDLDALTCGWQDSDLIVLAGRPSMGKTTLGMNLVENALVATAGRTELATAPIFVFSLEMPEEQLMLRLMASMGRLDLSKLRSGQLDDGGWEKLTSATNRILGFEERLFVDDSSGLSATSLKSRARRLMRRHGKPALILIDYLQLLEEPGCENRNNEISAISRILKATAKDLNCPVVALSQLNRTLENRPNKRPCMADLRDSGAIEQDADVIGFVYRDEVYNTDNPDNKGLAELIIGKQRNGPTGTVHLTFVGSSTRFESLAWKQVQEARS</sequence>
<keyword evidence="5 12" id="KW-0378">Hydrolase</keyword>
<dbReference type="CDD" id="cd00984">
    <property type="entry name" value="DnaB_C"/>
    <property type="match status" value="1"/>
</dbReference>
<evidence type="ECO:0000256" key="4">
    <source>
        <dbReference type="ARBA" id="ARBA00022741"/>
    </source>
</evidence>
<dbReference type="PANTHER" id="PTHR30153">
    <property type="entry name" value="REPLICATIVE DNA HELICASE DNAB"/>
    <property type="match status" value="1"/>
</dbReference>
<comment type="catalytic activity">
    <reaction evidence="10 12">
        <text>ATP + H2O = ADP + phosphate + H(+)</text>
        <dbReference type="Rhea" id="RHEA:13065"/>
        <dbReference type="ChEBI" id="CHEBI:15377"/>
        <dbReference type="ChEBI" id="CHEBI:15378"/>
        <dbReference type="ChEBI" id="CHEBI:30616"/>
        <dbReference type="ChEBI" id="CHEBI:43474"/>
        <dbReference type="ChEBI" id="CHEBI:456216"/>
        <dbReference type="EC" id="5.6.2.3"/>
    </reaction>
</comment>
<dbReference type="EMBL" id="VTPX01000009">
    <property type="protein sequence ID" value="KAA0016986.1"/>
    <property type="molecule type" value="Genomic_DNA"/>
</dbReference>
<reference evidence="14 15" key="1">
    <citation type="submission" date="2019-08" db="EMBL/GenBank/DDBJ databases">
        <title>Bioinformatics analysis of the strain L3 and L5.</title>
        <authorList>
            <person name="Li X."/>
        </authorList>
    </citation>
    <scope>NUCLEOTIDE SEQUENCE [LARGE SCALE GENOMIC DNA]</scope>
    <source>
        <strain evidence="14 15">L3</strain>
    </source>
</reference>
<accession>A0A640WCT4</accession>
<evidence type="ECO:0000256" key="8">
    <source>
        <dbReference type="ARBA" id="ARBA00023125"/>
    </source>
</evidence>
<gene>
    <name evidence="14" type="primary">dnaB</name>
    <name evidence="14" type="ORF">F0A16_15965</name>
</gene>
<evidence type="ECO:0000256" key="12">
    <source>
        <dbReference type="RuleBase" id="RU362085"/>
    </source>
</evidence>
<dbReference type="NCBIfam" id="TIGR00665">
    <property type="entry name" value="DnaB"/>
    <property type="match status" value="1"/>
</dbReference>
<evidence type="ECO:0000256" key="2">
    <source>
        <dbReference type="ARBA" id="ARBA00022515"/>
    </source>
</evidence>
<feature type="domain" description="SF4 helicase" evidence="13">
    <location>
        <begin position="188"/>
        <end position="463"/>
    </location>
</feature>
<dbReference type="SUPFAM" id="SSF48024">
    <property type="entry name" value="N-terminal domain of DnaB helicase"/>
    <property type="match status" value="1"/>
</dbReference>
<keyword evidence="9" id="KW-0413">Isomerase</keyword>
<evidence type="ECO:0000256" key="11">
    <source>
        <dbReference type="NCBIfam" id="TIGR00665"/>
    </source>
</evidence>
<evidence type="ECO:0000256" key="7">
    <source>
        <dbReference type="ARBA" id="ARBA00022840"/>
    </source>
</evidence>
<dbReference type="GO" id="GO:1990077">
    <property type="term" value="C:primosome complex"/>
    <property type="evidence" value="ECO:0007669"/>
    <property type="project" value="UniProtKB-UniRule"/>
</dbReference>
<dbReference type="GO" id="GO:0006269">
    <property type="term" value="P:DNA replication, synthesis of primer"/>
    <property type="evidence" value="ECO:0007669"/>
    <property type="project" value="UniProtKB-UniRule"/>
</dbReference>
<dbReference type="GO" id="GO:0016887">
    <property type="term" value="F:ATP hydrolysis activity"/>
    <property type="evidence" value="ECO:0007669"/>
    <property type="project" value="RHEA"/>
</dbReference>
<dbReference type="RefSeq" id="WP_149436397.1">
    <property type="nucleotide sequence ID" value="NZ_VTPX01000009.1"/>
</dbReference>
<keyword evidence="6 12" id="KW-0347">Helicase</keyword>
<evidence type="ECO:0000256" key="5">
    <source>
        <dbReference type="ARBA" id="ARBA00022801"/>
    </source>
</evidence>
<evidence type="ECO:0000313" key="15">
    <source>
        <dbReference type="Proteomes" id="UP000466024"/>
    </source>
</evidence>
<name>A0A640WCT4_9GAMM</name>
<dbReference type="InterPro" id="IPR036185">
    <property type="entry name" value="DNA_heli_DnaB-like_N_sf"/>
</dbReference>
<dbReference type="InterPro" id="IPR007694">
    <property type="entry name" value="DNA_helicase_DnaB-like_C"/>
</dbReference>
<dbReference type="PANTHER" id="PTHR30153:SF2">
    <property type="entry name" value="REPLICATIVE DNA HELICASE"/>
    <property type="match status" value="1"/>
</dbReference>
<keyword evidence="3 12" id="KW-0235">DNA replication</keyword>
<evidence type="ECO:0000256" key="1">
    <source>
        <dbReference type="ARBA" id="ARBA00008428"/>
    </source>
</evidence>
<evidence type="ECO:0000256" key="6">
    <source>
        <dbReference type="ARBA" id="ARBA00022806"/>
    </source>
</evidence>
<keyword evidence="15" id="KW-1185">Reference proteome</keyword>
<keyword evidence="7 12" id="KW-0067">ATP-binding</keyword>
<evidence type="ECO:0000259" key="13">
    <source>
        <dbReference type="PROSITE" id="PS51199"/>
    </source>
</evidence>
<dbReference type="Pfam" id="PF03796">
    <property type="entry name" value="DnaB_C"/>
    <property type="match status" value="1"/>
</dbReference>
<evidence type="ECO:0000313" key="14">
    <source>
        <dbReference type="EMBL" id="KAA0016986.1"/>
    </source>
</evidence>
<organism evidence="14 15">
    <name type="scientific">Salinicola corii</name>
    <dbReference type="NCBI Taxonomy" id="2606937"/>
    <lineage>
        <taxon>Bacteria</taxon>
        <taxon>Pseudomonadati</taxon>
        <taxon>Pseudomonadota</taxon>
        <taxon>Gammaproteobacteria</taxon>
        <taxon>Oceanospirillales</taxon>
        <taxon>Halomonadaceae</taxon>
        <taxon>Salinicola</taxon>
    </lineage>
</organism>
<dbReference type="InterPro" id="IPR027417">
    <property type="entry name" value="P-loop_NTPase"/>
</dbReference>
<keyword evidence="4 12" id="KW-0547">Nucleotide-binding</keyword>
<dbReference type="AlphaFoldDB" id="A0A640WCT4"/>
<comment type="similarity">
    <text evidence="1 12">Belongs to the helicase family. DnaB subfamily.</text>
</comment>
<dbReference type="InterPro" id="IPR016136">
    <property type="entry name" value="DNA_helicase_N/primase_C"/>
</dbReference>
<comment type="function">
    <text evidence="12">The main replicative DNA helicase, it participates in initiation and elongation during chromosome replication. Travels ahead of the DNA replisome, separating dsDNA into templates for DNA synthesis. A processive ATP-dependent 5'-3' DNA helicase it has DNA-dependent ATPase activity.</text>
</comment>
<dbReference type="PROSITE" id="PS51199">
    <property type="entry name" value="SF4_HELICASE"/>
    <property type="match status" value="1"/>
</dbReference>
<evidence type="ECO:0000256" key="9">
    <source>
        <dbReference type="ARBA" id="ARBA00023235"/>
    </source>
</evidence>
<evidence type="ECO:0000256" key="3">
    <source>
        <dbReference type="ARBA" id="ARBA00022705"/>
    </source>
</evidence>
<evidence type="ECO:0000256" key="10">
    <source>
        <dbReference type="ARBA" id="ARBA00048954"/>
    </source>
</evidence>
<dbReference type="SUPFAM" id="SSF52540">
    <property type="entry name" value="P-loop containing nucleoside triphosphate hydrolases"/>
    <property type="match status" value="1"/>
</dbReference>
<keyword evidence="2 12" id="KW-0639">Primosome</keyword>
<dbReference type="GO" id="GO:0005829">
    <property type="term" value="C:cytosol"/>
    <property type="evidence" value="ECO:0007669"/>
    <property type="project" value="TreeGrafter"/>
</dbReference>
<protein>
    <recommendedName>
        <fullName evidence="11 12">Replicative DNA helicase</fullName>
        <ecNumber evidence="11 12">5.6.2.3</ecNumber>
    </recommendedName>
</protein>
<dbReference type="GO" id="GO:0043139">
    <property type="term" value="F:5'-3' DNA helicase activity"/>
    <property type="evidence" value="ECO:0007669"/>
    <property type="project" value="UniProtKB-EC"/>
</dbReference>
<dbReference type="GO" id="GO:0005524">
    <property type="term" value="F:ATP binding"/>
    <property type="evidence" value="ECO:0007669"/>
    <property type="project" value="UniProtKB-UniRule"/>
</dbReference>
<dbReference type="InterPro" id="IPR007692">
    <property type="entry name" value="DNA_helicase_DnaB"/>
</dbReference>
<dbReference type="EC" id="5.6.2.3" evidence="11 12"/>
<proteinExistence type="inferred from homology"/>
<dbReference type="GO" id="GO:0003677">
    <property type="term" value="F:DNA binding"/>
    <property type="evidence" value="ECO:0007669"/>
    <property type="project" value="UniProtKB-UniRule"/>
</dbReference>
<comment type="caution">
    <text evidence="14">The sequence shown here is derived from an EMBL/GenBank/DDBJ whole genome shotgun (WGS) entry which is preliminary data.</text>
</comment>
<dbReference type="Gene3D" id="1.10.860.10">
    <property type="entry name" value="DNAb Helicase, Chain A"/>
    <property type="match status" value="1"/>
</dbReference>
<dbReference type="Gene3D" id="3.40.50.300">
    <property type="entry name" value="P-loop containing nucleotide triphosphate hydrolases"/>
    <property type="match status" value="1"/>
</dbReference>
<keyword evidence="8 12" id="KW-0238">DNA-binding</keyword>
<dbReference type="Proteomes" id="UP000466024">
    <property type="component" value="Unassembled WGS sequence"/>
</dbReference>
<dbReference type="InterPro" id="IPR007693">
    <property type="entry name" value="DNA_helicase_DnaB-like_N"/>
</dbReference>
<dbReference type="Pfam" id="PF00772">
    <property type="entry name" value="DnaB"/>
    <property type="match status" value="1"/>
</dbReference>